<gene>
    <name evidence="1" type="ORF">ENG14_04665</name>
</gene>
<sequence length="73" mass="8104">MTEKISTAGPIQMINVSPLRMDFRQLIGSSALAIWLPIKPGAFIMERGMLLETKERAENLALAEGYMENTPLP</sequence>
<organism evidence="1">
    <name type="scientific">Thermodesulforhabdus norvegica</name>
    <dbReference type="NCBI Taxonomy" id="39841"/>
    <lineage>
        <taxon>Bacteria</taxon>
        <taxon>Pseudomonadati</taxon>
        <taxon>Thermodesulfobacteriota</taxon>
        <taxon>Syntrophobacteria</taxon>
        <taxon>Syntrophobacterales</taxon>
        <taxon>Thermodesulforhabdaceae</taxon>
        <taxon>Thermodesulforhabdus</taxon>
    </lineage>
</organism>
<accession>A0A7C1AYH8</accession>
<evidence type="ECO:0000313" key="1">
    <source>
        <dbReference type="EMBL" id="HDL90176.1"/>
    </source>
</evidence>
<dbReference type="EMBL" id="DQZW01000219">
    <property type="protein sequence ID" value="HDL90176.1"/>
    <property type="molecule type" value="Genomic_DNA"/>
</dbReference>
<comment type="caution">
    <text evidence="1">The sequence shown here is derived from an EMBL/GenBank/DDBJ whole genome shotgun (WGS) entry which is preliminary data.</text>
</comment>
<dbReference type="AlphaFoldDB" id="A0A7C1AYH8"/>
<protein>
    <submittedName>
        <fullName evidence="1">Uncharacterized protein</fullName>
    </submittedName>
</protein>
<reference evidence="1" key="1">
    <citation type="journal article" date="2020" name="mSystems">
        <title>Genome- and Community-Level Interaction Insights into Carbon Utilization and Element Cycling Functions of Hydrothermarchaeota in Hydrothermal Sediment.</title>
        <authorList>
            <person name="Zhou Z."/>
            <person name="Liu Y."/>
            <person name="Xu W."/>
            <person name="Pan J."/>
            <person name="Luo Z.H."/>
            <person name="Li M."/>
        </authorList>
    </citation>
    <scope>NUCLEOTIDE SEQUENCE [LARGE SCALE GENOMIC DNA]</scope>
    <source>
        <strain evidence="1">HyVt-19</strain>
    </source>
</reference>
<dbReference type="Proteomes" id="UP000886355">
    <property type="component" value="Unassembled WGS sequence"/>
</dbReference>
<name>A0A7C1AYH8_9BACT</name>
<proteinExistence type="predicted"/>